<dbReference type="AlphaFoldDB" id="A0A0C9W6H7"/>
<reference evidence="2 3" key="1">
    <citation type="submission" date="2014-04" db="EMBL/GenBank/DDBJ databases">
        <title>Evolutionary Origins and Diversification of the Mycorrhizal Mutualists.</title>
        <authorList>
            <consortium name="DOE Joint Genome Institute"/>
            <consortium name="Mycorrhizal Genomics Consortium"/>
            <person name="Kohler A."/>
            <person name="Kuo A."/>
            <person name="Nagy L.G."/>
            <person name="Floudas D."/>
            <person name="Copeland A."/>
            <person name="Barry K.W."/>
            <person name="Cichocki N."/>
            <person name="Veneault-Fourrey C."/>
            <person name="LaButti K."/>
            <person name="Lindquist E.A."/>
            <person name="Lipzen A."/>
            <person name="Lundell T."/>
            <person name="Morin E."/>
            <person name="Murat C."/>
            <person name="Riley R."/>
            <person name="Ohm R."/>
            <person name="Sun H."/>
            <person name="Tunlid A."/>
            <person name="Henrissat B."/>
            <person name="Grigoriev I.V."/>
            <person name="Hibbett D.S."/>
            <person name="Martin F."/>
        </authorList>
    </citation>
    <scope>NUCLEOTIDE SEQUENCE [LARGE SCALE GENOMIC DNA]</scope>
    <source>
        <strain evidence="2 3">MD-312</strain>
    </source>
</reference>
<feature type="compositionally biased region" description="Basic and acidic residues" evidence="1">
    <location>
        <begin position="60"/>
        <end position="69"/>
    </location>
</feature>
<dbReference type="EMBL" id="KN840145">
    <property type="protein sequence ID" value="KIJ57737.1"/>
    <property type="molecule type" value="Genomic_DNA"/>
</dbReference>
<name>A0A0C9W6H7_9AGAM</name>
<accession>A0A0C9W6H7</accession>
<organism evidence="2 3">
    <name type="scientific">Hydnomerulius pinastri MD-312</name>
    <dbReference type="NCBI Taxonomy" id="994086"/>
    <lineage>
        <taxon>Eukaryota</taxon>
        <taxon>Fungi</taxon>
        <taxon>Dikarya</taxon>
        <taxon>Basidiomycota</taxon>
        <taxon>Agaricomycotina</taxon>
        <taxon>Agaricomycetes</taxon>
        <taxon>Agaricomycetidae</taxon>
        <taxon>Boletales</taxon>
        <taxon>Boletales incertae sedis</taxon>
        <taxon>Leucogyrophana</taxon>
    </lineage>
</organism>
<dbReference type="Proteomes" id="UP000053820">
    <property type="component" value="Unassembled WGS sequence"/>
</dbReference>
<evidence type="ECO:0000313" key="2">
    <source>
        <dbReference type="EMBL" id="KIJ57737.1"/>
    </source>
</evidence>
<proteinExistence type="predicted"/>
<feature type="region of interest" description="Disordered" evidence="1">
    <location>
        <begin position="60"/>
        <end position="80"/>
    </location>
</feature>
<evidence type="ECO:0000256" key="1">
    <source>
        <dbReference type="SAM" id="MobiDB-lite"/>
    </source>
</evidence>
<gene>
    <name evidence="2" type="ORF">HYDPIDRAFT_34837</name>
</gene>
<keyword evidence="3" id="KW-1185">Reference proteome</keyword>
<sequence length="142" mass="16147">MSSVEPNKSNEIHKTVEICKNVLVMRVDDLTSDWQKYVIDFDPPAPGPLRLVVWLKDHKNEHPSNKTDDPDATIVAETPEKETSYKAKGIRLLPKRYDPKNYDTDGRFAPQVDPIPVLDWGITQAVPVFPPIESFPKNIDEP</sequence>
<evidence type="ECO:0000313" key="3">
    <source>
        <dbReference type="Proteomes" id="UP000053820"/>
    </source>
</evidence>
<dbReference type="HOGENOM" id="CLU_1713879_0_0_1"/>
<dbReference type="OrthoDB" id="2692259at2759"/>
<protein>
    <submittedName>
        <fullName evidence="2">Uncharacterized protein</fullName>
    </submittedName>
</protein>